<dbReference type="InterPro" id="IPR000462">
    <property type="entry name" value="CDP-OH_P_trans"/>
</dbReference>
<dbReference type="AlphaFoldDB" id="M0D9T8"/>
<dbReference type="Gene3D" id="1.20.120.1760">
    <property type="match status" value="1"/>
</dbReference>
<feature type="transmembrane region" description="Helical" evidence="4">
    <location>
        <begin position="120"/>
        <end position="141"/>
    </location>
</feature>
<gene>
    <name evidence="5" type="ORF">C474_10671</name>
</gene>
<feature type="compositionally biased region" description="Basic and acidic residues" evidence="3">
    <location>
        <begin position="14"/>
        <end position="37"/>
    </location>
</feature>
<keyword evidence="4" id="KW-1133">Transmembrane helix</keyword>
<comment type="caution">
    <text evidence="5">The sequence shown here is derived from an EMBL/GenBank/DDBJ whole genome shotgun (WGS) entry which is preliminary data.</text>
</comment>
<dbReference type="Pfam" id="PF01066">
    <property type="entry name" value="CDP-OH_P_transf"/>
    <property type="match status" value="1"/>
</dbReference>
<protein>
    <submittedName>
        <fullName evidence="5">CDP-alcohol phosphatidyltransferase</fullName>
    </submittedName>
</protein>
<dbReference type="InterPro" id="IPR048254">
    <property type="entry name" value="CDP_ALCOHOL_P_TRANSF_CS"/>
</dbReference>
<evidence type="ECO:0000256" key="4">
    <source>
        <dbReference type="SAM" id="Phobius"/>
    </source>
</evidence>
<keyword evidence="4" id="KW-0472">Membrane</keyword>
<feature type="transmembrane region" description="Helical" evidence="4">
    <location>
        <begin position="79"/>
        <end position="99"/>
    </location>
</feature>
<reference evidence="5 6" key="1">
    <citation type="journal article" date="2014" name="PLoS Genet.">
        <title>Phylogenetically driven sequencing of extremely halophilic archaea reveals strategies for static and dynamic osmo-response.</title>
        <authorList>
            <person name="Becker E.A."/>
            <person name="Seitzer P.M."/>
            <person name="Tritt A."/>
            <person name="Larsen D."/>
            <person name="Krusor M."/>
            <person name="Yao A.I."/>
            <person name="Wu D."/>
            <person name="Madern D."/>
            <person name="Eisen J.A."/>
            <person name="Darling A.E."/>
            <person name="Facciotti M.T."/>
        </authorList>
    </citation>
    <scope>NUCLEOTIDE SEQUENCE [LARGE SCALE GENOMIC DNA]</scope>
    <source>
        <strain evidence="5 6">JCM 14848</strain>
    </source>
</reference>
<sequence length="294" mass="30576">MRTFTTAAPLADVVEERSENRAAAPRTDETTRARASDGTKGPTDGAASSRTTRQLTALGVGFLACIGVAAAVAERRAPGTGLPWAVLSGTGVAAAVGLARRNVGRNHPPDGSRTFDTLGVANAVTLFRGALVASLAGLLAVPSATGWLPTLLYGAVAALDPLDGAIARARDRRTLLGAWLDINVDAAGLLVAAVVGVGAGALPPWYPLVGGARYLFVFGAWTRRRRGLPVFDLPHSASRRVLAGGQMATTAVLLVPAVPQWVAWTAATATMLPFLANFLVDWYVVTGRRERPLP</sequence>
<dbReference type="PROSITE" id="PS00379">
    <property type="entry name" value="CDP_ALCOHOL_P_TRANSF"/>
    <property type="match status" value="1"/>
</dbReference>
<feature type="transmembrane region" description="Helical" evidence="4">
    <location>
        <begin position="55"/>
        <end position="73"/>
    </location>
</feature>
<dbReference type="Proteomes" id="UP000011513">
    <property type="component" value="Unassembled WGS sequence"/>
</dbReference>
<dbReference type="InParanoid" id="M0D9T8"/>
<dbReference type="InterPro" id="IPR043130">
    <property type="entry name" value="CDP-OH_PTrfase_TM_dom"/>
</dbReference>
<accession>M0D9T8</accession>
<keyword evidence="6" id="KW-1185">Reference proteome</keyword>
<feature type="transmembrane region" description="Helical" evidence="4">
    <location>
        <begin position="178"/>
        <end position="199"/>
    </location>
</feature>
<dbReference type="GO" id="GO:0016780">
    <property type="term" value="F:phosphotransferase activity, for other substituted phosphate groups"/>
    <property type="evidence" value="ECO:0007669"/>
    <property type="project" value="InterPro"/>
</dbReference>
<dbReference type="eggNOG" id="arCOG00672">
    <property type="taxonomic scope" value="Archaea"/>
</dbReference>
<evidence type="ECO:0000256" key="2">
    <source>
        <dbReference type="RuleBase" id="RU003750"/>
    </source>
</evidence>
<evidence type="ECO:0000256" key="3">
    <source>
        <dbReference type="SAM" id="MobiDB-lite"/>
    </source>
</evidence>
<name>M0D9T8_HALPD</name>
<feature type="transmembrane region" description="Helical" evidence="4">
    <location>
        <begin position="147"/>
        <end position="166"/>
    </location>
</feature>
<feature type="region of interest" description="Disordered" evidence="3">
    <location>
        <begin position="1"/>
        <end position="50"/>
    </location>
</feature>
<evidence type="ECO:0000313" key="5">
    <source>
        <dbReference type="EMBL" id="ELZ30919.1"/>
    </source>
</evidence>
<dbReference type="GO" id="GO:0008654">
    <property type="term" value="P:phospholipid biosynthetic process"/>
    <property type="evidence" value="ECO:0007669"/>
    <property type="project" value="InterPro"/>
</dbReference>
<feature type="transmembrane region" description="Helical" evidence="4">
    <location>
        <begin position="264"/>
        <end position="285"/>
    </location>
</feature>
<dbReference type="EMBL" id="AOIV01000024">
    <property type="protein sequence ID" value="ELZ30919.1"/>
    <property type="molecule type" value="Genomic_DNA"/>
</dbReference>
<keyword evidence="4" id="KW-0812">Transmembrane</keyword>
<keyword evidence="1 2" id="KW-0808">Transferase</keyword>
<organism evidence="5 6">
    <name type="scientific">Halogeometricum pallidum JCM 14848</name>
    <dbReference type="NCBI Taxonomy" id="1227487"/>
    <lineage>
        <taxon>Archaea</taxon>
        <taxon>Methanobacteriati</taxon>
        <taxon>Methanobacteriota</taxon>
        <taxon>Stenosarchaea group</taxon>
        <taxon>Halobacteria</taxon>
        <taxon>Halobacteriales</taxon>
        <taxon>Haloferacaceae</taxon>
        <taxon>Halogeometricum</taxon>
    </lineage>
</organism>
<comment type="similarity">
    <text evidence="2">Belongs to the CDP-alcohol phosphatidyltransferase class-I family.</text>
</comment>
<evidence type="ECO:0000313" key="6">
    <source>
        <dbReference type="Proteomes" id="UP000011513"/>
    </source>
</evidence>
<proteinExistence type="inferred from homology"/>
<dbReference type="GO" id="GO:0016020">
    <property type="term" value="C:membrane"/>
    <property type="evidence" value="ECO:0007669"/>
    <property type="project" value="InterPro"/>
</dbReference>
<evidence type="ECO:0000256" key="1">
    <source>
        <dbReference type="ARBA" id="ARBA00022679"/>
    </source>
</evidence>